<comment type="caution">
    <text evidence="1">The sequence shown here is derived from an EMBL/GenBank/DDBJ whole genome shotgun (WGS) entry which is preliminary data.</text>
</comment>
<dbReference type="RefSeq" id="WP_285273857.1">
    <property type="nucleotide sequence ID" value="NZ_JASNVW010000003.1"/>
</dbReference>
<proteinExistence type="predicted"/>
<evidence type="ECO:0000313" key="1">
    <source>
        <dbReference type="EMBL" id="MDK6028871.1"/>
    </source>
</evidence>
<dbReference type="AlphaFoldDB" id="A0ABD4Z6C6"/>
<name>A0ABD4Z6C6_9CREN</name>
<gene>
    <name evidence="1" type="ORF">QPL79_05800</name>
</gene>
<dbReference type="EMBL" id="JASNVW010000003">
    <property type="protein sequence ID" value="MDK6028871.1"/>
    <property type="molecule type" value="Genomic_DNA"/>
</dbReference>
<protein>
    <submittedName>
        <fullName evidence="1">Uncharacterized protein</fullName>
    </submittedName>
</protein>
<sequence length="311" mass="36560">MFCHLGLGKAYRRSYEFFLFNKITSSAARKGGFNGFSVYGFLGYPYRVLVELFRGFVVNSYRYGGREYYVFPEEFCDLFKLVARLINNLYRFYGKDVNMVFKHIENLLQKCDNVENCLSVLSEEVSRVERILVERSLRGRKALTTRFEKSFERCRSIVYRYFPGFINPHIHIYSSVNDLENFLGKLLGFERARRYSEFIAYHSPTLIASNDLVLVAREHELNGFRIFVDDCSETNSYAILKVVGASTANGYIQKVYWVAILGIDKYTKQLFLHYIPPTLLLRKAEICRMWLLGLVDDFGRWRYHSYKLVEV</sequence>
<organism evidence="1 2">
    <name type="scientific">Ignisphaera cupida</name>
    <dbReference type="NCBI Taxonomy" id="3050454"/>
    <lineage>
        <taxon>Archaea</taxon>
        <taxon>Thermoproteota</taxon>
        <taxon>Thermoprotei</taxon>
        <taxon>Desulfurococcales</taxon>
        <taxon>Desulfurococcaceae</taxon>
        <taxon>Ignisphaera</taxon>
    </lineage>
</organism>
<keyword evidence="2" id="KW-1185">Reference proteome</keyword>
<evidence type="ECO:0000313" key="2">
    <source>
        <dbReference type="Proteomes" id="UP001529235"/>
    </source>
</evidence>
<accession>A0ABD4Z6C6</accession>
<dbReference type="Proteomes" id="UP001529235">
    <property type="component" value="Unassembled WGS sequence"/>
</dbReference>
<reference evidence="1 2" key="1">
    <citation type="submission" date="2023-05" db="EMBL/GenBank/DDBJ databases">
        <title>A new hyperthermophilic archaea 'Ignisphaera cupida' sp. nov. and description of the family 'Ignisphaeraceae' fam. nov.</title>
        <authorList>
            <person name="Podosokorskaya O.A."/>
            <person name="Elcheninov A.G."/>
            <person name="Klukina A."/>
            <person name="Merkel A.Y."/>
        </authorList>
    </citation>
    <scope>NUCLEOTIDE SEQUENCE [LARGE SCALE GENOMIC DNA]</scope>
    <source>
        <strain evidence="1 2">4213-co</strain>
    </source>
</reference>